<evidence type="ECO:0000256" key="1">
    <source>
        <dbReference type="SAM" id="Phobius"/>
    </source>
</evidence>
<accession>A0A0B0NX55</accession>
<evidence type="ECO:0000313" key="2">
    <source>
        <dbReference type="EMBL" id="KHG17222.1"/>
    </source>
</evidence>
<protein>
    <submittedName>
        <fullName evidence="2">Uncharacterized protein</fullName>
    </submittedName>
</protein>
<evidence type="ECO:0000313" key="3">
    <source>
        <dbReference type="Proteomes" id="UP000032142"/>
    </source>
</evidence>
<sequence length="41" mass="4611">MWLSLYAHGLVTRACLVAMWLSLYVCPILPRPRHTGLSNAV</sequence>
<dbReference type="AlphaFoldDB" id="A0A0B0NX55"/>
<dbReference type="Proteomes" id="UP000032142">
    <property type="component" value="Unassembled WGS sequence"/>
</dbReference>
<name>A0A0B0NX55_GOSAR</name>
<reference evidence="3" key="1">
    <citation type="submission" date="2014-09" db="EMBL/GenBank/DDBJ databases">
        <authorList>
            <person name="Mudge J."/>
            <person name="Ramaraj T."/>
            <person name="Lindquist I.E."/>
            <person name="Bharti A.K."/>
            <person name="Sundararajan A."/>
            <person name="Cameron C.T."/>
            <person name="Woodward J.E."/>
            <person name="May G.D."/>
            <person name="Brubaker C."/>
            <person name="Broadhvest J."/>
            <person name="Wilkins T.A."/>
        </authorList>
    </citation>
    <scope>NUCLEOTIDE SEQUENCE</scope>
    <source>
        <strain evidence="3">cv. AKA8401</strain>
    </source>
</reference>
<dbReference type="EMBL" id="KN407784">
    <property type="protein sequence ID" value="KHG17222.1"/>
    <property type="molecule type" value="Genomic_DNA"/>
</dbReference>
<feature type="transmembrane region" description="Helical" evidence="1">
    <location>
        <begin position="6"/>
        <end position="26"/>
    </location>
</feature>
<keyword evidence="1" id="KW-0472">Membrane</keyword>
<gene>
    <name evidence="2" type="ORF">F383_21851</name>
</gene>
<proteinExistence type="predicted"/>
<keyword evidence="1" id="KW-0812">Transmembrane</keyword>
<keyword evidence="3" id="KW-1185">Reference proteome</keyword>
<organism evidence="2 3">
    <name type="scientific">Gossypium arboreum</name>
    <name type="common">Tree cotton</name>
    <name type="synonym">Gossypium nanking</name>
    <dbReference type="NCBI Taxonomy" id="29729"/>
    <lineage>
        <taxon>Eukaryota</taxon>
        <taxon>Viridiplantae</taxon>
        <taxon>Streptophyta</taxon>
        <taxon>Embryophyta</taxon>
        <taxon>Tracheophyta</taxon>
        <taxon>Spermatophyta</taxon>
        <taxon>Magnoliopsida</taxon>
        <taxon>eudicotyledons</taxon>
        <taxon>Gunneridae</taxon>
        <taxon>Pentapetalae</taxon>
        <taxon>rosids</taxon>
        <taxon>malvids</taxon>
        <taxon>Malvales</taxon>
        <taxon>Malvaceae</taxon>
        <taxon>Malvoideae</taxon>
        <taxon>Gossypium</taxon>
    </lineage>
</organism>
<keyword evidence="1" id="KW-1133">Transmembrane helix</keyword>